<dbReference type="InterPro" id="IPR011054">
    <property type="entry name" value="Rudment_hybrid_motif"/>
</dbReference>
<name>A0A1V6M1B2_9BACT</name>
<dbReference type="NCBIfam" id="TIGR00877">
    <property type="entry name" value="purD"/>
    <property type="match status" value="1"/>
</dbReference>
<evidence type="ECO:0000256" key="2">
    <source>
        <dbReference type="ARBA" id="ARBA00001946"/>
    </source>
</evidence>
<dbReference type="GO" id="GO:0046872">
    <property type="term" value="F:metal ion binding"/>
    <property type="evidence" value="ECO:0007669"/>
    <property type="project" value="UniProtKB-KW"/>
</dbReference>
<comment type="catalytic activity">
    <reaction evidence="14">
        <text>5-phospho-beta-D-ribosylamine + glycine + ATP = N(1)-(5-phospho-beta-D-ribosyl)glycinamide + ADP + phosphate + H(+)</text>
        <dbReference type="Rhea" id="RHEA:17453"/>
        <dbReference type="ChEBI" id="CHEBI:15378"/>
        <dbReference type="ChEBI" id="CHEBI:30616"/>
        <dbReference type="ChEBI" id="CHEBI:43474"/>
        <dbReference type="ChEBI" id="CHEBI:57305"/>
        <dbReference type="ChEBI" id="CHEBI:58681"/>
        <dbReference type="ChEBI" id="CHEBI:143788"/>
        <dbReference type="ChEBI" id="CHEBI:456216"/>
        <dbReference type="EC" id="6.3.4.13"/>
    </reaction>
</comment>
<gene>
    <name evidence="14" type="primary">purD</name>
    <name evidence="17" type="ORF">BIY37_04655</name>
</gene>
<dbReference type="Gene3D" id="3.30.470.20">
    <property type="entry name" value="ATP-grasp fold, B domain"/>
    <property type="match status" value="1"/>
</dbReference>
<dbReference type="InterPro" id="IPR037123">
    <property type="entry name" value="PRibGlycinamide_synth_C_sf"/>
</dbReference>
<evidence type="ECO:0000256" key="13">
    <source>
        <dbReference type="ARBA" id="ARBA00042864"/>
    </source>
</evidence>
<dbReference type="InterPro" id="IPR020560">
    <property type="entry name" value="PRibGlycinamide_synth_C-dom"/>
</dbReference>
<keyword evidence="9 15" id="KW-0067">ATP-binding</keyword>
<dbReference type="InterPro" id="IPR020559">
    <property type="entry name" value="PRibGlycinamide_synth_CS"/>
</dbReference>
<keyword evidence="5 14" id="KW-0436">Ligase</keyword>
<dbReference type="FunFam" id="3.90.600.10:FF:000001">
    <property type="entry name" value="Trifunctional purine biosynthetic protein adenosine-3"/>
    <property type="match status" value="1"/>
</dbReference>
<dbReference type="InterPro" id="IPR013815">
    <property type="entry name" value="ATP_grasp_subdomain_1"/>
</dbReference>
<dbReference type="Pfam" id="PF02844">
    <property type="entry name" value="GARS_N"/>
    <property type="match status" value="1"/>
</dbReference>
<evidence type="ECO:0000256" key="10">
    <source>
        <dbReference type="ARBA" id="ARBA00023211"/>
    </source>
</evidence>
<comment type="similarity">
    <text evidence="11 14">Belongs to the GARS family.</text>
</comment>
<dbReference type="InterPro" id="IPR000115">
    <property type="entry name" value="PRibGlycinamide_synth"/>
</dbReference>
<dbReference type="PANTHER" id="PTHR43472:SF1">
    <property type="entry name" value="PHOSPHORIBOSYLAMINE--GLYCINE LIGASE, CHLOROPLASTIC"/>
    <property type="match status" value="1"/>
</dbReference>
<dbReference type="Gene3D" id="3.90.600.10">
    <property type="entry name" value="Phosphoribosylglycinamide synthetase, C-terminal domain"/>
    <property type="match status" value="1"/>
</dbReference>
<dbReference type="InterPro" id="IPR011761">
    <property type="entry name" value="ATP-grasp"/>
</dbReference>
<dbReference type="SMART" id="SM01209">
    <property type="entry name" value="GARS_A"/>
    <property type="match status" value="1"/>
</dbReference>
<dbReference type="PANTHER" id="PTHR43472">
    <property type="entry name" value="PHOSPHORIBOSYLAMINE--GLYCINE LIGASE"/>
    <property type="match status" value="1"/>
</dbReference>
<comment type="cofactor">
    <cofactor evidence="2">
        <name>Mg(2+)</name>
        <dbReference type="ChEBI" id="CHEBI:18420"/>
    </cofactor>
</comment>
<dbReference type="FunFam" id="3.30.470.20:FF:000018">
    <property type="entry name" value="Trifunctional purine biosynthetic protein adenosine-3"/>
    <property type="match status" value="1"/>
</dbReference>
<evidence type="ECO:0000256" key="12">
    <source>
        <dbReference type="ARBA" id="ARBA00042242"/>
    </source>
</evidence>
<dbReference type="PROSITE" id="PS50975">
    <property type="entry name" value="ATP_GRASP"/>
    <property type="match status" value="1"/>
</dbReference>
<dbReference type="Proteomes" id="UP000242219">
    <property type="component" value="Unassembled WGS sequence"/>
</dbReference>
<evidence type="ECO:0000256" key="11">
    <source>
        <dbReference type="ARBA" id="ARBA00038345"/>
    </source>
</evidence>
<evidence type="ECO:0000256" key="8">
    <source>
        <dbReference type="ARBA" id="ARBA00022755"/>
    </source>
</evidence>
<keyword evidence="8 14" id="KW-0658">Purine biosynthesis</keyword>
<evidence type="ECO:0000256" key="6">
    <source>
        <dbReference type="ARBA" id="ARBA00022723"/>
    </source>
</evidence>
<dbReference type="GO" id="GO:0006189">
    <property type="term" value="P:'de novo' IMP biosynthetic process"/>
    <property type="evidence" value="ECO:0007669"/>
    <property type="project" value="UniProtKB-UniRule"/>
</dbReference>
<evidence type="ECO:0000313" key="17">
    <source>
        <dbReference type="EMBL" id="OQD46170.1"/>
    </source>
</evidence>
<evidence type="ECO:0000256" key="9">
    <source>
        <dbReference type="ARBA" id="ARBA00022840"/>
    </source>
</evidence>
<keyword evidence="6" id="KW-0479">Metal-binding</keyword>
<evidence type="ECO:0000256" key="3">
    <source>
        <dbReference type="ARBA" id="ARBA00005174"/>
    </source>
</evidence>
<dbReference type="GO" id="GO:0009113">
    <property type="term" value="P:purine nucleobase biosynthetic process"/>
    <property type="evidence" value="ECO:0007669"/>
    <property type="project" value="InterPro"/>
</dbReference>
<organism evidence="17 18">
    <name type="scientific">Candidatus Brocadia sapporoensis</name>
    <dbReference type="NCBI Taxonomy" id="392547"/>
    <lineage>
        <taxon>Bacteria</taxon>
        <taxon>Pseudomonadati</taxon>
        <taxon>Planctomycetota</taxon>
        <taxon>Candidatus Brocadiia</taxon>
        <taxon>Candidatus Brocadiales</taxon>
        <taxon>Candidatus Brocadiaceae</taxon>
        <taxon>Candidatus Brocadia</taxon>
    </lineage>
</organism>
<dbReference type="InterPro" id="IPR020561">
    <property type="entry name" value="PRibGlycinamid_synth_ATP-grasp"/>
</dbReference>
<dbReference type="UniPathway" id="UPA00074">
    <property type="reaction ID" value="UER00125"/>
</dbReference>
<comment type="caution">
    <text evidence="17">The sequence shown here is derived from an EMBL/GenBank/DDBJ whole genome shotgun (WGS) entry which is preliminary data.</text>
</comment>
<dbReference type="GO" id="GO:0005524">
    <property type="term" value="F:ATP binding"/>
    <property type="evidence" value="ECO:0007669"/>
    <property type="project" value="UniProtKB-UniRule"/>
</dbReference>
<feature type="domain" description="ATP-grasp" evidence="16">
    <location>
        <begin position="107"/>
        <end position="313"/>
    </location>
</feature>
<dbReference type="InterPro" id="IPR016185">
    <property type="entry name" value="PreATP-grasp_dom_sf"/>
</dbReference>
<dbReference type="Pfam" id="PF01071">
    <property type="entry name" value="GARS_A"/>
    <property type="match status" value="1"/>
</dbReference>
<dbReference type="SMART" id="SM01210">
    <property type="entry name" value="GARS_C"/>
    <property type="match status" value="1"/>
</dbReference>
<dbReference type="InterPro" id="IPR020562">
    <property type="entry name" value="PRibGlycinamide_synth_N"/>
</dbReference>
<evidence type="ECO:0000256" key="15">
    <source>
        <dbReference type="PROSITE-ProRule" id="PRU00409"/>
    </source>
</evidence>
<keyword evidence="10" id="KW-0464">Manganese</keyword>
<dbReference type="Gene3D" id="3.30.1490.20">
    <property type="entry name" value="ATP-grasp fold, A domain"/>
    <property type="match status" value="1"/>
</dbReference>
<dbReference type="EMBL" id="MJUW02000055">
    <property type="protein sequence ID" value="OQD46170.1"/>
    <property type="molecule type" value="Genomic_DNA"/>
</dbReference>
<dbReference type="SUPFAM" id="SSF56059">
    <property type="entry name" value="Glutathione synthetase ATP-binding domain-like"/>
    <property type="match status" value="1"/>
</dbReference>
<proteinExistence type="inferred from homology"/>
<dbReference type="GO" id="GO:0004637">
    <property type="term" value="F:phosphoribosylamine-glycine ligase activity"/>
    <property type="evidence" value="ECO:0007669"/>
    <property type="project" value="UniProtKB-UniRule"/>
</dbReference>
<sequence>MKILIVGGGGREHALVWKIAQSPMVKKVFCAPGNPGIAEIAECVDIDAENIDGLYNFALKHKIDLTVVGPEDALIAGIVDRFREGHLQIFGSTKRASAIEGSKVFAKTLMRKHGIPTADFKVFEDIKQAKKHMTTCEFPLVIKADGLAKGKGVFICKTPEEANKHLDDIMRDKIFGHAGDRVVVEEFLSGEEVSILAITDGNTLLPLSSVQDHKAAYDGDKGPNTGGMGAYSPVPLITEQLQFSIEENILVPVIHAMKRENRPYTGVIYAGLIITSTGPKVLEFNARFGDPETQVLLMRMKSDLVPILLSAEKNTLENAGIEWNDGTSLCVVMASKGYPDLYEKGFPISGLETTRKLTHVQVFHAGTSMKDGKIVTNGGRVLGVTTLGKDLQEAQQAAYGAIEKLSFAGAHYRRDIGGKAMHRKN</sequence>
<dbReference type="AlphaFoldDB" id="A0A1V6M1B2"/>
<evidence type="ECO:0000256" key="1">
    <source>
        <dbReference type="ARBA" id="ARBA00001936"/>
    </source>
</evidence>
<comment type="cofactor">
    <cofactor evidence="1">
        <name>Mn(2+)</name>
        <dbReference type="ChEBI" id="CHEBI:29035"/>
    </cofactor>
</comment>
<dbReference type="HAMAP" id="MF_00138">
    <property type="entry name" value="GARS"/>
    <property type="match status" value="1"/>
</dbReference>
<evidence type="ECO:0000313" key="18">
    <source>
        <dbReference type="Proteomes" id="UP000242219"/>
    </source>
</evidence>
<comment type="pathway">
    <text evidence="3 14">Purine metabolism; IMP biosynthesis via de novo pathway; N(1)-(5-phospho-D-ribosyl)glycinamide from 5-phospho-alpha-D-ribose 1-diphosphate: step 2/2.</text>
</comment>
<keyword evidence="7 15" id="KW-0547">Nucleotide-binding</keyword>
<reference evidence="17 18" key="1">
    <citation type="journal article" date="2016" name="Genome Announc.">
        <title>Draft Genome Sequence of the Anaerobic Ammonium-Oxidizing Bacterium 'Candidatus Brocadia sp. 40'.</title>
        <authorList>
            <person name="Ali M."/>
            <person name="Haroon M.F."/>
            <person name="Narita Y."/>
            <person name="Zhang L."/>
            <person name="Rangel Shaw D."/>
            <person name="Okabe S."/>
            <person name="Saikaly P.E."/>
        </authorList>
    </citation>
    <scope>NUCLEOTIDE SEQUENCE [LARGE SCALE GENOMIC DNA]</scope>
    <source>
        <strain evidence="17 18">40</strain>
    </source>
</reference>
<evidence type="ECO:0000256" key="5">
    <source>
        <dbReference type="ARBA" id="ARBA00022598"/>
    </source>
</evidence>
<keyword evidence="18" id="KW-1185">Reference proteome</keyword>
<dbReference type="Gene3D" id="3.40.50.20">
    <property type="match status" value="1"/>
</dbReference>
<dbReference type="SUPFAM" id="SSF52440">
    <property type="entry name" value="PreATP-grasp domain"/>
    <property type="match status" value="1"/>
</dbReference>
<dbReference type="PROSITE" id="PS00184">
    <property type="entry name" value="GARS"/>
    <property type="match status" value="1"/>
</dbReference>
<dbReference type="RefSeq" id="WP_070066660.1">
    <property type="nucleotide sequence ID" value="NZ_MJUW02000055.1"/>
</dbReference>
<evidence type="ECO:0000256" key="7">
    <source>
        <dbReference type="ARBA" id="ARBA00022741"/>
    </source>
</evidence>
<dbReference type="Pfam" id="PF02843">
    <property type="entry name" value="GARS_C"/>
    <property type="match status" value="1"/>
</dbReference>
<evidence type="ECO:0000259" key="16">
    <source>
        <dbReference type="PROSITE" id="PS50975"/>
    </source>
</evidence>
<evidence type="ECO:0000256" key="4">
    <source>
        <dbReference type="ARBA" id="ARBA00013255"/>
    </source>
</evidence>
<evidence type="ECO:0000256" key="14">
    <source>
        <dbReference type="HAMAP-Rule" id="MF_00138"/>
    </source>
</evidence>
<accession>A0A1V6M1B2</accession>
<dbReference type="SUPFAM" id="SSF51246">
    <property type="entry name" value="Rudiment single hybrid motif"/>
    <property type="match status" value="1"/>
</dbReference>
<dbReference type="EC" id="6.3.4.13" evidence="4 14"/>
<protein>
    <recommendedName>
        <fullName evidence="4 14">Phosphoribosylamine--glycine ligase</fullName>
        <ecNumber evidence="4 14">6.3.4.13</ecNumber>
    </recommendedName>
    <alternativeName>
        <fullName evidence="14">GARS</fullName>
    </alternativeName>
    <alternativeName>
        <fullName evidence="12 14">Glycinamide ribonucleotide synthetase</fullName>
    </alternativeName>
    <alternativeName>
        <fullName evidence="13 14">Phosphoribosylglycinamide synthetase</fullName>
    </alternativeName>
</protein>